<gene>
    <name evidence="2" type="ORF">EJ04DRAFT_597873</name>
</gene>
<name>A0A9P4R875_9PLEO</name>
<feature type="region of interest" description="Disordered" evidence="1">
    <location>
        <begin position="1"/>
        <end position="69"/>
    </location>
</feature>
<feature type="compositionally biased region" description="Pro residues" evidence="1">
    <location>
        <begin position="1"/>
        <end position="10"/>
    </location>
</feature>
<proteinExistence type="predicted"/>
<organism evidence="2 3">
    <name type="scientific">Polyplosphaeria fusca</name>
    <dbReference type="NCBI Taxonomy" id="682080"/>
    <lineage>
        <taxon>Eukaryota</taxon>
        <taxon>Fungi</taxon>
        <taxon>Dikarya</taxon>
        <taxon>Ascomycota</taxon>
        <taxon>Pezizomycotina</taxon>
        <taxon>Dothideomycetes</taxon>
        <taxon>Pleosporomycetidae</taxon>
        <taxon>Pleosporales</taxon>
        <taxon>Tetraplosphaeriaceae</taxon>
        <taxon>Polyplosphaeria</taxon>
    </lineage>
</organism>
<evidence type="ECO:0000313" key="2">
    <source>
        <dbReference type="EMBL" id="KAF2740822.1"/>
    </source>
</evidence>
<keyword evidence="3" id="KW-1185">Reference proteome</keyword>
<dbReference type="AlphaFoldDB" id="A0A9P4R875"/>
<accession>A0A9P4R875</accession>
<evidence type="ECO:0000313" key="3">
    <source>
        <dbReference type="Proteomes" id="UP000799444"/>
    </source>
</evidence>
<dbReference type="OrthoDB" id="3789787at2759"/>
<protein>
    <submittedName>
        <fullName evidence="2">Uncharacterized protein</fullName>
    </submittedName>
</protein>
<comment type="caution">
    <text evidence="2">The sequence shown here is derived from an EMBL/GenBank/DDBJ whole genome shotgun (WGS) entry which is preliminary data.</text>
</comment>
<dbReference type="Proteomes" id="UP000799444">
    <property type="component" value="Unassembled WGS sequence"/>
</dbReference>
<evidence type="ECO:0000256" key="1">
    <source>
        <dbReference type="SAM" id="MobiDB-lite"/>
    </source>
</evidence>
<feature type="compositionally biased region" description="Polar residues" evidence="1">
    <location>
        <begin position="12"/>
        <end position="29"/>
    </location>
</feature>
<reference evidence="2" key="1">
    <citation type="journal article" date="2020" name="Stud. Mycol.">
        <title>101 Dothideomycetes genomes: a test case for predicting lifestyles and emergence of pathogens.</title>
        <authorList>
            <person name="Haridas S."/>
            <person name="Albert R."/>
            <person name="Binder M."/>
            <person name="Bloem J."/>
            <person name="Labutti K."/>
            <person name="Salamov A."/>
            <person name="Andreopoulos B."/>
            <person name="Baker S."/>
            <person name="Barry K."/>
            <person name="Bills G."/>
            <person name="Bluhm B."/>
            <person name="Cannon C."/>
            <person name="Castanera R."/>
            <person name="Culley D."/>
            <person name="Daum C."/>
            <person name="Ezra D."/>
            <person name="Gonzalez J."/>
            <person name="Henrissat B."/>
            <person name="Kuo A."/>
            <person name="Liang C."/>
            <person name="Lipzen A."/>
            <person name="Lutzoni F."/>
            <person name="Magnuson J."/>
            <person name="Mondo S."/>
            <person name="Nolan M."/>
            <person name="Ohm R."/>
            <person name="Pangilinan J."/>
            <person name="Park H.-J."/>
            <person name="Ramirez L."/>
            <person name="Alfaro M."/>
            <person name="Sun H."/>
            <person name="Tritt A."/>
            <person name="Yoshinaga Y."/>
            <person name="Zwiers L.-H."/>
            <person name="Turgeon B."/>
            <person name="Goodwin S."/>
            <person name="Spatafora J."/>
            <person name="Crous P."/>
            <person name="Grigoriev I."/>
        </authorList>
    </citation>
    <scope>NUCLEOTIDE SEQUENCE</scope>
    <source>
        <strain evidence="2">CBS 125425</strain>
    </source>
</reference>
<sequence>MTKPAPPVPPASNLTTSKNLQADNNNYKSSGDYDLDRDPAHDIFFNGTSPTGPSLSHDRHLPSPITPPLSEPKGLSMLLSEHLNTQMAASNRLNIVIDAVKQGGHLTRTSARLCINPYEVNVDATVRSFYSAPALAGPGVTVRDMHLGTSQSAPSMKPSTSSRRRHLRTLTPEQRAIRGIMGGPVYTIGIERQDDRPMLADYFDEILTWAANWTTQGEHLSQDEIYEMAEQSGVMDFLTDHNDRVAVLADNKQRVHAVAAIVGYNIAYYAMCDHFLYNSEHGDAYIADKLYDDYNKLEKLYWRLARSGWDTLAQKDRVLEQMARVLEQKAKVLEAQKAFYKDLCESGNIRDWRETVAENKCASLFKKLGSLIKPAAKDDLRLLELYSKGYRIGFRLRMDDRKVKMTWPSPGSTFDARSMVNESRDKDGAFQTAYKSLKYPSSFSIRFARSPLITATEIVWNYERRTVRDQLIVLHSSLVQTREKPRYIGAEREDNIHARDGHN</sequence>
<dbReference type="EMBL" id="ML996099">
    <property type="protein sequence ID" value="KAF2740822.1"/>
    <property type="molecule type" value="Genomic_DNA"/>
</dbReference>